<dbReference type="InterPro" id="IPR052343">
    <property type="entry name" value="Retrotransposon-Effector_Assoc"/>
</dbReference>
<keyword evidence="1" id="KW-1185">Reference proteome</keyword>
<dbReference type="PANTHER" id="PTHR46890">
    <property type="entry name" value="NON-LTR RETROLELEMENT REVERSE TRANSCRIPTASE-LIKE PROTEIN-RELATED"/>
    <property type="match status" value="1"/>
</dbReference>
<dbReference type="GeneID" id="109012729"/>
<dbReference type="OrthoDB" id="1932527at2759"/>
<dbReference type="Gramene" id="Jr01_33470_p1">
    <property type="protein sequence ID" value="cds.Jr01_33470_p1"/>
    <property type="gene ID" value="Jr01_33470"/>
</dbReference>
<dbReference type="SUPFAM" id="SSF56672">
    <property type="entry name" value="DNA/RNA polymerases"/>
    <property type="match status" value="1"/>
</dbReference>
<dbReference type="FunCoup" id="A0A2I4H1P5">
    <property type="interactions" value="4"/>
</dbReference>
<dbReference type="KEGG" id="jre:109012729"/>
<dbReference type="AlphaFoldDB" id="A0A2I4H1P5"/>
<protein>
    <submittedName>
        <fullName evidence="2">Uncharacterized mitochondrial protein AtMg01250-like</fullName>
    </submittedName>
</protein>
<accession>A0A2I4H1P5</accession>
<dbReference type="PANTHER" id="PTHR46890:SF48">
    <property type="entry name" value="RNA-DIRECTED DNA POLYMERASE"/>
    <property type="match status" value="1"/>
</dbReference>
<dbReference type="STRING" id="51240.A0A2I4H1P5"/>
<evidence type="ECO:0000313" key="1">
    <source>
        <dbReference type="Proteomes" id="UP000235220"/>
    </source>
</evidence>
<gene>
    <name evidence="2" type="primary">LOC109012729</name>
</gene>
<dbReference type="Pfam" id="PF00078">
    <property type="entry name" value="RVT_1"/>
    <property type="match status" value="1"/>
</dbReference>
<organism evidence="1 2">
    <name type="scientific">Juglans regia</name>
    <name type="common">English walnut</name>
    <dbReference type="NCBI Taxonomy" id="51240"/>
    <lineage>
        <taxon>Eukaryota</taxon>
        <taxon>Viridiplantae</taxon>
        <taxon>Streptophyta</taxon>
        <taxon>Embryophyta</taxon>
        <taxon>Tracheophyta</taxon>
        <taxon>Spermatophyta</taxon>
        <taxon>Magnoliopsida</taxon>
        <taxon>eudicotyledons</taxon>
        <taxon>Gunneridae</taxon>
        <taxon>Pentapetalae</taxon>
        <taxon>rosids</taxon>
        <taxon>fabids</taxon>
        <taxon>Fagales</taxon>
        <taxon>Juglandaceae</taxon>
        <taxon>Juglans</taxon>
    </lineage>
</organism>
<sequence>MTAYEALHSLKTRSKGKWKSMALKMNISKAYDRVEWAHLKAVMQRMRFGERWIGLIMDCITSVSYAVLVNGRPRDVIYPSRGIRQGDPISPYLCLLCVEGLSNLINAAEIKGDIKGMAVARGDIRVSHLLFVDDCIIFARAKWLE</sequence>
<dbReference type="RefSeq" id="XP_018850067.1">
    <property type="nucleotide sequence ID" value="XM_018994522.1"/>
</dbReference>
<dbReference type="PROSITE" id="PS50878">
    <property type="entry name" value="RT_POL"/>
    <property type="match status" value="1"/>
</dbReference>
<reference evidence="2" key="1">
    <citation type="submission" date="2025-08" db="UniProtKB">
        <authorList>
            <consortium name="RefSeq"/>
        </authorList>
    </citation>
    <scope>IDENTIFICATION</scope>
    <source>
        <tissue evidence="2">Leaves</tissue>
    </source>
</reference>
<evidence type="ECO:0000313" key="2">
    <source>
        <dbReference type="RefSeq" id="XP_018850067.1"/>
    </source>
</evidence>
<name>A0A2I4H1P5_JUGRE</name>
<dbReference type="InterPro" id="IPR043502">
    <property type="entry name" value="DNA/RNA_pol_sf"/>
</dbReference>
<proteinExistence type="predicted"/>
<dbReference type="Proteomes" id="UP000235220">
    <property type="component" value="Chromosome 1"/>
</dbReference>
<dbReference type="InterPro" id="IPR000477">
    <property type="entry name" value="RT_dom"/>
</dbReference>